<dbReference type="eggNOG" id="KOG1175">
    <property type="taxonomic scope" value="Eukaryota"/>
</dbReference>
<dbReference type="SUPFAM" id="SSF56801">
    <property type="entry name" value="Acetyl-CoA synthetase-like"/>
    <property type="match status" value="1"/>
</dbReference>
<dbReference type="AlphaFoldDB" id="C1MZY3"/>
<evidence type="ECO:0000313" key="10">
    <source>
        <dbReference type="Proteomes" id="UP000001876"/>
    </source>
</evidence>
<dbReference type="STRING" id="564608.C1MZY3"/>
<dbReference type="InterPro" id="IPR000873">
    <property type="entry name" value="AMP-dep_synth/lig_dom"/>
</dbReference>
<accession>C1MZY3</accession>
<keyword evidence="10" id="KW-1185">Reference proteome</keyword>
<proteinExistence type="inferred from homology"/>
<dbReference type="RefSeq" id="XP_003061033.1">
    <property type="nucleotide sequence ID" value="XM_003060987.1"/>
</dbReference>
<dbReference type="FunFam" id="3.30.300.30:FF:000004">
    <property type="entry name" value="Acetyl-coenzyme A synthetase"/>
    <property type="match status" value="1"/>
</dbReference>
<dbReference type="InterPro" id="IPR042099">
    <property type="entry name" value="ANL_N_sf"/>
</dbReference>
<dbReference type="Proteomes" id="UP000001876">
    <property type="component" value="Unassembled WGS sequence"/>
</dbReference>
<gene>
    <name evidence="9" type="primary">ACS</name>
    <name evidence="9" type="ORF">MICPUCDRAFT_70212</name>
</gene>
<name>C1MZY3_MICPC</name>
<dbReference type="KEGG" id="mpp:MICPUCDRAFT_70212"/>
<dbReference type="EMBL" id="GG663743">
    <property type="protein sequence ID" value="EEH54683.1"/>
    <property type="molecule type" value="Genomic_DNA"/>
</dbReference>
<organism evidence="10">
    <name type="scientific">Micromonas pusilla (strain CCMP1545)</name>
    <name type="common">Picoplanktonic green alga</name>
    <dbReference type="NCBI Taxonomy" id="564608"/>
    <lineage>
        <taxon>Eukaryota</taxon>
        <taxon>Viridiplantae</taxon>
        <taxon>Chlorophyta</taxon>
        <taxon>Mamiellophyceae</taxon>
        <taxon>Mamiellales</taxon>
        <taxon>Mamiellaceae</taxon>
        <taxon>Micromonas</taxon>
    </lineage>
</organism>
<dbReference type="Gene3D" id="3.30.300.30">
    <property type="match status" value="1"/>
</dbReference>
<evidence type="ECO:0000259" key="6">
    <source>
        <dbReference type="Pfam" id="PF00501"/>
    </source>
</evidence>
<evidence type="ECO:0000256" key="1">
    <source>
        <dbReference type="ARBA" id="ARBA00006432"/>
    </source>
</evidence>
<dbReference type="GO" id="GO:0003987">
    <property type="term" value="F:acetate-CoA ligase activity"/>
    <property type="evidence" value="ECO:0007669"/>
    <property type="project" value="UniProtKB-EC"/>
</dbReference>
<dbReference type="FunFam" id="3.40.50.12780:FF:000001">
    <property type="entry name" value="Acetyl-coenzyme A synthetase"/>
    <property type="match status" value="1"/>
</dbReference>
<dbReference type="PANTHER" id="PTHR24095:SF14">
    <property type="entry name" value="ACETYL-COENZYME A SYNTHETASE 1"/>
    <property type="match status" value="1"/>
</dbReference>
<dbReference type="Pfam" id="PF16177">
    <property type="entry name" value="ACAS_N"/>
    <property type="match status" value="1"/>
</dbReference>
<feature type="domain" description="AMP-dependent synthetase/ligase" evidence="6">
    <location>
        <begin position="107"/>
        <end position="471"/>
    </location>
</feature>
<comment type="similarity">
    <text evidence="1">Belongs to the ATP-dependent AMP-binding enzyme family.</text>
</comment>
<feature type="domain" description="AMP-binding enzyme C-terminal" evidence="7">
    <location>
        <begin position="532"/>
        <end position="610"/>
    </location>
</feature>
<dbReference type="InterPro" id="IPR025110">
    <property type="entry name" value="AMP-bd_C"/>
</dbReference>
<dbReference type="GO" id="GO:0005524">
    <property type="term" value="F:ATP binding"/>
    <property type="evidence" value="ECO:0007669"/>
    <property type="project" value="UniProtKB-KW"/>
</dbReference>
<dbReference type="GO" id="GO:0006085">
    <property type="term" value="P:acetyl-CoA biosynthetic process"/>
    <property type="evidence" value="ECO:0007669"/>
    <property type="project" value="TreeGrafter"/>
</dbReference>
<evidence type="ECO:0000313" key="9">
    <source>
        <dbReference type="EMBL" id="EEH54683.1"/>
    </source>
</evidence>
<dbReference type="NCBIfam" id="NF001208">
    <property type="entry name" value="PRK00174.1"/>
    <property type="match status" value="1"/>
</dbReference>
<dbReference type="OrthoDB" id="1706066at2759"/>
<dbReference type="Gene3D" id="3.40.50.12780">
    <property type="entry name" value="N-terminal domain of ligase-like"/>
    <property type="match status" value="1"/>
</dbReference>
<dbReference type="PANTHER" id="PTHR24095">
    <property type="entry name" value="ACETYL-COENZYME A SYNTHETASE"/>
    <property type="match status" value="1"/>
</dbReference>
<sequence>MNASEVAAAAGAQISEESQQHVYDPPAALAKDAHVKSMAEYAKMYRASIDDPETFFGDMARQFHWETPFVSVGPKYNFNMNDGKIFIDWFQGGKTNICYNALDKHVLEGHGDEVAILWEGNEPSEDAKYTYSEVLAMVKKFANVLKAKGVKKGDTVTLYMPMVMELAVACLACARLGAIHSVVFGGFSPEAIRGRMHDAKALDAALELGAGDFSVSSVIVFKRLDGSCPMVDGRDTWWNDEMSKADSECDCEWVDSEHPLFMLYTSGSTGKPKGIVHSTAGYMIGSHATFKYTFDYKPGEIYWCTADIGWITGHSYIVYGPLLARATTVMFEGVPTYPDAGRCWAIVEKHKVNQFYTAPTAVRALMKSGDAYVEKYDKSSLRILGSVGEPINPEAWRWYYTVVGESRCPIVDTYWQTETGSFMITPLPGATPLKPGSATLPFFGVQPVVLDDKGNELEGEASGFLAIKKPWPSASRSCYGDHDRFESVYYSMFKGYYVSGDGCRRDADGYFWITGRVDDVINVSGHRMGTAEVESALVLHPSCSEAAVVGMPHEIKGAGIYCYVVLKDGAEADDDLVKSLKAIVRKEIGPIATPDAIQFTEGLPKTRSGKIMRRILRKLAENPGIELSELGDTSTLADPGVVASLKEGAMKVAGK</sequence>
<dbReference type="OMA" id="INVSYNC"/>
<keyword evidence="4" id="KW-0547">Nucleotide-binding</keyword>
<dbReference type="InterPro" id="IPR032387">
    <property type="entry name" value="ACAS_N"/>
</dbReference>
<dbReference type="GeneID" id="9686739"/>
<keyword evidence="3 9" id="KW-0436">Ligase</keyword>
<evidence type="ECO:0000256" key="4">
    <source>
        <dbReference type="ARBA" id="ARBA00022741"/>
    </source>
</evidence>
<dbReference type="EC" id="6.2.1.1" evidence="2"/>
<dbReference type="Pfam" id="PF00501">
    <property type="entry name" value="AMP-binding"/>
    <property type="match status" value="1"/>
</dbReference>
<feature type="domain" description="Acetyl-coenzyme A synthetase N-terminal" evidence="8">
    <location>
        <begin position="41"/>
        <end position="101"/>
    </location>
</feature>
<protein>
    <recommendedName>
        <fullName evidence="2">acetate--CoA ligase</fullName>
        <ecNumber evidence="2">6.2.1.1</ecNumber>
    </recommendedName>
</protein>
<dbReference type="InterPro" id="IPR020845">
    <property type="entry name" value="AMP-binding_CS"/>
</dbReference>
<evidence type="ECO:0000256" key="5">
    <source>
        <dbReference type="ARBA" id="ARBA00022840"/>
    </source>
</evidence>
<evidence type="ECO:0000256" key="2">
    <source>
        <dbReference type="ARBA" id="ARBA00013275"/>
    </source>
</evidence>
<keyword evidence="5" id="KW-0067">ATP-binding</keyword>
<dbReference type="CDD" id="cd05966">
    <property type="entry name" value="ACS"/>
    <property type="match status" value="1"/>
</dbReference>
<dbReference type="Pfam" id="PF13193">
    <property type="entry name" value="AMP-binding_C"/>
    <property type="match status" value="1"/>
</dbReference>
<reference evidence="9 10" key="1">
    <citation type="journal article" date="2009" name="Science">
        <title>Green evolution and dynamic adaptations revealed by genomes of the marine picoeukaryotes Micromonas.</title>
        <authorList>
            <person name="Worden A.Z."/>
            <person name="Lee J.H."/>
            <person name="Mock T."/>
            <person name="Rouze P."/>
            <person name="Simmons M.P."/>
            <person name="Aerts A.L."/>
            <person name="Allen A.E."/>
            <person name="Cuvelier M.L."/>
            <person name="Derelle E."/>
            <person name="Everett M.V."/>
            <person name="Foulon E."/>
            <person name="Grimwood J."/>
            <person name="Gundlach H."/>
            <person name="Henrissat B."/>
            <person name="Napoli C."/>
            <person name="McDonald S.M."/>
            <person name="Parker M.S."/>
            <person name="Rombauts S."/>
            <person name="Salamov A."/>
            <person name="Von Dassow P."/>
            <person name="Badger J.H."/>
            <person name="Coutinho P.M."/>
            <person name="Demir E."/>
            <person name="Dubchak I."/>
            <person name="Gentemann C."/>
            <person name="Eikrem W."/>
            <person name="Gready J.E."/>
            <person name="John U."/>
            <person name="Lanier W."/>
            <person name="Lindquist E.A."/>
            <person name="Lucas S."/>
            <person name="Mayer K.F."/>
            <person name="Moreau H."/>
            <person name="Not F."/>
            <person name="Otillar R."/>
            <person name="Panaud O."/>
            <person name="Pangilinan J."/>
            <person name="Paulsen I."/>
            <person name="Piegu B."/>
            <person name="Poliakov A."/>
            <person name="Robbens S."/>
            <person name="Schmutz J."/>
            <person name="Toulza E."/>
            <person name="Wyss T."/>
            <person name="Zelensky A."/>
            <person name="Zhou K."/>
            <person name="Armbrust E.V."/>
            <person name="Bhattacharya D."/>
            <person name="Goodenough U.W."/>
            <person name="Van de Peer Y."/>
            <person name="Grigoriev I.V."/>
        </authorList>
    </citation>
    <scope>NUCLEOTIDE SEQUENCE [LARGE SCALE GENOMIC DNA]</scope>
    <source>
        <strain evidence="9 10">CCMP1545</strain>
    </source>
</reference>
<evidence type="ECO:0000256" key="3">
    <source>
        <dbReference type="ARBA" id="ARBA00022598"/>
    </source>
</evidence>
<evidence type="ECO:0000259" key="8">
    <source>
        <dbReference type="Pfam" id="PF16177"/>
    </source>
</evidence>
<evidence type="ECO:0000259" key="7">
    <source>
        <dbReference type="Pfam" id="PF13193"/>
    </source>
</evidence>
<dbReference type="PROSITE" id="PS00455">
    <property type="entry name" value="AMP_BINDING"/>
    <property type="match status" value="1"/>
</dbReference>
<dbReference type="InterPro" id="IPR045851">
    <property type="entry name" value="AMP-bd_C_sf"/>
</dbReference>